<dbReference type="GO" id="GO:0000301">
    <property type="term" value="P:retrograde transport, vesicle recycling within Golgi"/>
    <property type="evidence" value="ECO:0007669"/>
    <property type="project" value="TreeGrafter"/>
</dbReference>
<evidence type="ECO:0000256" key="3">
    <source>
        <dbReference type="ARBA" id="ARBA00022989"/>
    </source>
</evidence>
<protein>
    <submittedName>
        <fullName evidence="8">Uncharacterized protein</fullName>
    </submittedName>
</protein>
<proteinExistence type="predicted"/>
<dbReference type="EMBL" id="VOIH02000006">
    <property type="protein sequence ID" value="KAF3444893.1"/>
    <property type="molecule type" value="Genomic_DNA"/>
</dbReference>
<evidence type="ECO:0000313" key="8">
    <source>
        <dbReference type="EMBL" id="KAF3444893.1"/>
    </source>
</evidence>
<keyword evidence="5 7" id="KW-0175">Coiled coil</keyword>
<dbReference type="GO" id="GO:0000139">
    <property type="term" value="C:Golgi membrane"/>
    <property type="evidence" value="ECO:0007669"/>
    <property type="project" value="UniProtKB-SubCell"/>
</dbReference>
<dbReference type="PANTHER" id="PTHR13815:SF7">
    <property type="entry name" value="GOLGIN SUBFAMILY A MEMBER 5"/>
    <property type="match status" value="1"/>
</dbReference>
<reference evidence="8" key="1">
    <citation type="submission" date="2020-03" db="EMBL/GenBank/DDBJ databases">
        <title>A high-quality chromosome-level genome assembly of a woody plant with both climbing and erect habits, Rhamnella rubrinervis.</title>
        <authorList>
            <person name="Lu Z."/>
            <person name="Yang Y."/>
            <person name="Zhu X."/>
            <person name="Sun Y."/>
        </authorList>
    </citation>
    <scope>NUCLEOTIDE SEQUENCE</scope>
    <source>
        <strain evidence="8">BYM</strain>
        <tissue evidence="8">Leaf</tissue>
    </source>
</reference>
<dbReference type="InterPro" id="IPR019177">
    <property type="entry name" value="Golgin_subfamily_A_member_5"/>
</dbReference>
<keyword evidence="4" id="KW-0333">Golgi apparatus</keyword>
<dbReference type="PANTHER" id="PTHR13815">
    <property type="entry name" value="GOLGIN-84"/>
    <property type="match status" value="1"/>
</dbReference>
<dbReference type="GO" id="GO:0031985">
    <property type="term" value="C:Golgi cisterna"/>
    <property type="evidence" value="ECO:0007669"/>
    <property type="project" value="TreeGrafter"/>
</dbReference>
<evidence type="ECO:0000256" key="1">
    <source>
        <dbReference type="ARBA" id="ARBA00004194"/>
    </source>
</evidence>
<evidence type="ECO:0000256" key="5">
    <source>
        <dbReference type="ARBA" id="ARBA00023054"/>
    </source>
</evidence>
<keyword evidence="9" id="KW-1185">Reference proteome</keyword>
<dbReference type="OrthoDB" id="1834135at2759"/>
<evidence type="ECO:0000313" key="9">
    <source>
        <dbReference type="Proteomes" id="UP000796880"/>
    </source>
</evidence>
<keyword evidence="2" id="KW-0812">Transmembrane</keyword>
<name>A0A8K0MGK2_9ROSA</name>
<dbReference type="Proteomes" id="UP000796880">
    <property type="component" value="Unassembled WGS sequence"/>
</dbReference>
<comment type="caution">
    <text evidence="8">The sequence shown here is derived from an EMBL/GenBank/DDBJ whole genome shotgun (WGS) entry which is preliminary data.</text>
</comment>
<evidence type="ECO:0000256" key="6">
    <source>
        <dbReference type="ARBA" id="ARBA00023136"/>
    </source>
</evidence>
<comment type="subcellular location">
    <subcellularLocation>
        <location evidence="1">Golgi apparatus membrane</location>
        <topology evidence="1">Single-pass membrane protein</topology>
    </subcellularLocation>
</comment>
<dbReference type="AlphaFoldDB" id="A0A8K0MGK2"/>
<evidence type="ECO:0000256" key="4">
    <source>
        <dbReference type="ARBA" id="ARBA00023034"/>
    </source>
</evidence>
<evidence type="ECO:0000256" key="7">
    <source>
        <dbReference type="SAM" id="Coils"/>
    </source>
</evidence>
<organism evidence="8 9">
    <name type="scientific">Rhamnella rubrinervis</name>
    <dbReference type="NCBI Taxonomy" id="2594499"/>
    <lineage>
        <taxon>Eukaryota</taxon>
        <taxon>Viridiplantae</taxon>
        <taxon>Streptophyta</taxon>
        <taxon>Embryophyta</taxon>
        <taxon>Tracheophyta</taxon>
        <taxon>Spermatophyta</taxon>
        <taxon>Magnoliopsida</taxon>
        <taxon>eudicotyledons</taxon>
        <taxon>Gunneridae</taxon>
        <taxon>Pentapetalae</taxon>
        <taxon>rosids</taxon>
        <taxon>fabids</taxon>
        <taxon>Rosales</taxon>
        <taxon>Rhamnaceae</taxon>
        <taxon>rhamnoid group</taxon>
        <taxon>Rhamneae</taxon>
        <taxon>Rhamnella</taxon>
    </lineage>
</organism>
<keyword evidence="3" id="KW-1133">Transmembrane helix</keyword>
<feature type="coiled-coil region" evidence="7">
    <location>
        <begin position="214"/>
        <end position="241"/>
    </location>
</feature>
<keyword evidence="6" id="KW-0472">Membrane</keyword>
<dbReference type="GO" id="GO:0007030">
    <property type="term" value="P:Golgi organization"/>
    <property type="evidence" value="ECO:0007669"/>
    <property type="project" value="InterPro"/>
</dbReference>
<evidence type="ECO:0000256" key="2">
    <source>
        <dbReference type="ARBA" id="ARBA00022692"/>
    </source>
</evidence>
<gene>
    <name evidence="8" type="ORF">FNV43_RR14586</name>
</gene>
<accession>A0A8K0MGK2</accession>
<sequence length="292" mass="32627">MADDFFLSFPPSIATLAFAYCGSASSSEKRIQALLVLSSLVETIIAVHTRAGAGFRRAASAGFDQGWAMLKKRDKIYRELGFKFLVPMLERLKQHVPSSTHSILGTIRPPKFASYPRYRSAIDTTESDVNKSSAFTHRSDICGPEVLRSYATKPWFLLHGCDFLSFSVVVPICGCWVSKSELQTSASLCWTFITTSKYKSENAQPEELVFAELSKSYEARIKQLQQDLSVSKNEVARVESNMAEALAIKNFEIEALVSAIDGLKKQLLYPRKSASLRVHFITFSLICHITFI</sequence>